<gene>
    <name evidence="1" type="ORF">P5673_007149</name>
</gene>
<dbReference type="Proteomes" id="UP001249851">
    <property type="component" value="Unassembled WGS sequence"/>
</dbReference>
<reference evidence="1" key="1">
    <citation type="journal article" date="2023" name="G3 (Bethesda)">
        <title>Whole genome assembly and annotation of the endangered Caribbean coral Acropora cervicornis.</title>
        <authorList>
            <person name="Selwyn J.D."/>
            <person name="Vollmer S.V."/>
        </authorList>
    </citation>
    <scope>NUCLEOTIDE SEQUENCE</scope>
    <source>
        <strain evidence="1">K2</strain>
    </source>
</reference>
<reference evidence="1" key="2">
    <citation type="journal article" date="2023" name="Science">
        <title>Genomic signatures of disease resistance in endangered staghorn corals.</title>
        <authorList>
            <person name="Vollmer S.V."/>
            <person name="Selwyn J.D."/>
            <person name="Despard B.A."/>
            <person name="Roesel C.L."/>
        </authorList>
    </citation>
    <scope>NUCLEOTIDE SEQUENCE</scope>
    <source>
        <strain evidence="1">K2</strain>
    </source>
</reference>
<dbReference type="EMBL" id="JARQWQ010000012">
    <property type="protein sequence ID" value="KAK2568161.1"/>
    <property type="molecule type" value="Genomic_DNA"/>
</dbReference>
<protein>
    <submittedName>
        <fullName evidence="1">Uncharacterized protein</fullName>
    </submittedName>
</protein>
<dbReference type="NCBIfam" id="NF040941">
    <property type="entry name" value="GGGWT_bact"/>
    <property type="match status" value="1"/>
</dbReference>
<comment type="caution">
    <text evidence="1">The sequence shown here is derived from an EMBL/GenBank/DDBJ whole genome shotgun (WGS) entry which is preliminary data.</text>
</comment>
<dbReference type="SUPFAM" id="SSF56496">
    <property type="entry name" value="Fibrinogen C-terminal domain-like"/>
    <property type="match status" value="1"/>
</dbReference>
<organism evidence="1 2">
    <name type="scientific">Acropora cervicornis</name>
    <name type="common">Staghorn coral</name>
    <dbReference type="NCBI Taxonomy" id="6130"/>
    <lineage>
        <taxon>Eukaryota</taxon>
        <taxon>Metazoa</taxon>
        <taxon>Cnidaria</taxon>
        <taxon>Anthozoa</taxon>
        <taxon>Hexacorallia</taxon>
        <taxon>Scleractinia</taxon>
        <taxon>Astrocoeniina</taxon>
        <taxon>Acroporidae</taxon>
        <taxon>Acropora</taxon>
    </lineage>
</organism>
<sequence length="293" mass="34274">LYSCRARVPEQFIYSTIIFETGEEIFSDTVNLLRRTKKKKCDFLVFSSLCSWLHSFRTSCKQIKQFNRRAPSGTYIIKPLRHGLPLVVYCEMAIGGGGFTFLPRYMTTRRDAQSIVNVLFTERQRVLLKLQHRRQRKESYTLIQPHHYYSRYNFGVLVNSYTGYTPPVNRFMRNYILLGIIPKYAAARRTIQGFTSNHRIVQFRNCDANPNSLFAFLPNYYHQRPSTYLANNPVFERQGVAVDWRNSAWAVTNPVRTMPNDFFFLTELHFGGCGCYTSSNRWKNYQGTAIGLR</sequence>
<evidence type="ECO:0000313" key="1">
    <source>
        <dbReference type="EMBL" id="KAK2568161.1"/>
    </source>
</evidence>
<keyword evidence="2" id="KW-1185">Reference proteome</keyword>
<evidence type="ECO:0000313" key="2">
    <source>
        <dbReference type="Proteomes" id="UP001249851"/>
    </source>
</evidence>
<dbReference type="InterPro" id="IPR036056">
    <property type="entry name" value="Fibrinogen-like_C"/>
</dbReference>
<dbReference type="AlphaFoldDB" id="A0AAD9QW46"/>
<dbReference type="Gene3D" id="3.90.215.10">
    <property type="entry name" value="Gamma Fibrinogen, chain A, domain 1"/>
    <property type="match status" value="1"/>
</dbReference>
<feature type="non-terminal residue" evidence="1">
    <location>
        <position position="1"/>
    </location>
</feature>
<name>A0AAD9QW46_ACRCE</name>
<accession>A0AAD9QW46</accession>
<dbReference type="InterPro" id="IPR014716">
    <property type="entry name" value="Fibrinogen_a/b/g_C_1"/>
</dbReference>
<proteinExistence type="predicted"/>